<proteinExistence type="inferred from homology"/>
<comment type="similarity">
    <text evidence="2">Belongs to the 'phage' integrase family.</text>
</comment>
<evidence type="ECO:0000256" key="2">
    <source>
        <dbReference type="ARBA" id="ARBA00008857"/>
    </source>
</evidence>
<comment type="function">
    <text evidence="1">Site-specific tyrosine recombinase, which acts by catalyzing the cutting and rejoining of the recombining DNA molecules.</text>
</comment>
<dbReference type="InterPro" id="IPR002104">
    <property type="entry name" value="Integrase_catalytic"/>
</dbReference>
<keyword evidence="10" id="KW-1185">Reference proteome</keyword>
<dbReference type="PROSITE" id="PS51898">
    <property type="entry name" value="TYR_RECOMBINASE"/>
    <property type="match status" value="1"/>
</dbReference>
<dbReference type="SUPFAM" id="SSF56349">
    <property type="entry name" value="DNA breaking-rejoining enzymes"/>
    <property type="match status" value="1"/>
</dbReference>
<evidence type="ECO:0000259" key="7">
    <source>
        <dbReference type="PROSITE" id="PS51898"/>
    </source>
</evidence>
<evidence type="ECO:0000256" key="3">
    <source>
        <dbReference type="ARBA" id="ARBA00022908"/>
    </source>
</evidence>
<feature type="domain" description="Core-binding (CB)" evidence="8">
    <location>
        <begin position="112"/>
        <end position="198"/>
    </location>
</feature>
<dbReference type="RefSeq" id="WP_186971123.1">
    <property type="nucleotide sequence ID" value="NZ_JACOOU010000013.1"/>
</dbReference>
<dbReference type="Pfam" id="PF00589">
    <property type="entry name" value="Phage_integrase"/>
    <property type="match status" value="1"/>
</dbReference>
<evidence type="ECO:0000256" key="1">
    <source>
        <dbReference type="ARBA" id="ARBA00003283"/>
    </source>
</evidence>
<dbReference type="InterPro" id="IPR050090">
    <property type="entry name" value="Tyrosine_recombinase_XerCD"/>
</dbReference>
<keyword evidence="4 6" id="KW-0238">DNA-binding</keyword>
<dbReference type="InterPro" id="IPR013762">
    <property type="entry name" value="Integrase-like_cat_sf"/>
</dbReference>
<dbReference type="PANTHER" id="PTHR30349">
    <property type="entry name" value="PHAGE INTEGRASE-RELATED"/>
    <property type="match status" value="1"/>
</dbReference>
<dbReference type="Proteomes" id="UP000654573">
    <property type="component" value="Unassembled WGS sequence"/>
</dbReference>
<dbReference type="Gene3D" id="1.10.443.10">
    <property type="entry name" value="Intergrase catalytic core"/>
    <property type="match status" value="1"/>
</dbReference>
<feature type="domain" description="Tyr recombinase" evidence="7">
    <location>
        <begin position="216"/>
        <end position="400"/>
    </location>
</feature>
<dbReference type="EMBL" id="JACOOU010000013">
    <property type="protein sequence ID" value="MBC5675093.1"/>
    <property type="molecule type" value="Genomic_DNA"/>
</dbReference>
<keyword evidence="5" id="KW-0233">DNA recombination</keyword>
<dbReference type="Gene3D" id="1.10.150.130">
    <property type="match status" value="1"/>
</dbReference>
<evidence type="ECO:0000313" key="9">
    <source>
        <dbReference type="EMBL" id="MBC5675093.1"/>
    </source>
</evidence>
<evidence type="ECO:0000256" key="6">
    <source>
        <dbReference type="PROSITE-ProRule" id="PRU01248"/>
    </source>
</evidence>
<evidence type="ECO:0000313" key="10">
    <source>
        <dbReference type="Proteomes" id="UP000654573"/>
    </source>
</evidence>
<gene>
    <name evidence="9" type="ORF">H8S76_22930</name>
</gene>
<protein>
    <submittedName>
        <fullName evidence="9">Tyrosine-type recombinase/integrase</fullName>
    </submittedName>
</protein>
<evidence type="ECO:0000256" key="4">
    <source>
        <dbReference type="ARBA" id="ARBA00023125"/>
    </source>
</evidence>
<sequence length="414" mass="46322">MMREKQKELNGSIQEVMDQMAERRYGKKTLIHYQSSYQLLISLAQHMGEGRLSEELIKTFLDSPATCSEKWIQKELTHRKRCIRRLLSLIQTGTVDWRRQDTEGISEKLVNEGFRLEIKSFVKVLEQEGLSPNTIAGYQRIVTYFLLFCQKNGYGKLSDIRTDDVSTFIVSLYKDGRYQPSTIGSGLAGLRRFLSSNGHTAQFLLEIPVHLPKEIKIIEIYQEEELAALRTTLSSGLLTKRDTAVCKLLLETGLRGTDVCSLKLKDIDWEKDCISIIQDKTGKPLILPLRASYGNAIADYILKERPKSGSDNVFLKTFAPFGPLGTGSIYEILKKLEGLAGIKNEGRPVGSRMTRHHAASSMLRAGIPMPDISAVLGHRDPNTVSVYLLTDAISLAACTLPLPPVWKGGIAHVQ</sequence>
<comment type="caution">
    <text evidence="9">The sequence shown here is derived from an EMBL/GenBank/DDBJ whole genome shotgun (WGS) entry which is preliminary data.</text>
</comment>
<name>A0ABR7FJP1_9FIRM</name>
<reference evidence="9 10" key="1">
    <citation type="submission" date="2020-08" db="EMBL/GenBank/DDBJ databases">
        <title>Genome public.</title>
        <authorList>
            <person name="Liu C."/>
            <person name="Sun Q."/>
        </authorList>
    </citation>
    <scope>NUCLEOTIDE SEQUENCE [LARGE SCALE GENOMIC DNA]</scope>
    <source>
        <strain evidence="9 10">NSJ-34</strain>
    </source>
</reference>
<dbReference type="PANTHER" id="PTHR30349:SF41">
    <property type="entry name" value="INTEGRASE_RECOMBINASE PROTEIN MJ0367-RELATED"/>
    <property type="match status" value="1"/>
</dbReference>
<dbReference type="InterPro" id="IPR010998">
    <property type="entry name" value="Integrase_recombinase_N"/>
</dbReference>
<accession>A0ABR7FJP1</accession>
<dbReference type="Pfam" id="PF02899">
    <property type="entry name" value="Phage_int_SAM_1"/>
    <property type="match status" value="1"/>
</dbReference>
<dbReference type="PROSITE" id="PS51900">
    <property type="entry name" value="CB"/>
    <property type="match status" value="1"/>
</dbReference>
<evidence type="ECO:0000259" key="8">
    <source>
        <dbReference type="PROSITE" id="PS51900"/>
    </source>
</evidence>
<organism evidence="9 10">
    <name type="scientific">Blautia celeris</name>
    <dbReference type="NCBI Taxonomy" id="2763026"/>
    <lineage>
        <taxon>Bacteria</taxon>
        <taxon>Bacillati</taxon>
        <taxon>Bacillota</taxon>
        <taxon>Clostridia</taxon>
        <taxon>Lachnospirales</taxon>
        <taxon>Lachnospiraceae</taxon>
        <taxon>Blautia</taxon>
    </lineage>
</organism>
<dbReference type="InterPro" id="IPR011010">
    <property type="entry name" value="DNA_brk_join_enz"/>
</dbReference>
<keyword evidence="3" id="KW-0229">DNA integration</keyword>
<evidence type="ECO:0000256" key="5">
    <source>
        <dbReference type="ARBA" id="ARBA00023172"/>
    </source>
</evidence>
<dbReference type="InterPro" id="IPR004107">
    <property type="entry name" value="Integrase_SAM-like_N"/>
</dbReference>
<dbReference type="InterPro" id="IPR044068">
    <property type="entry name" value="CB"/>
</dbReference>